<dbReference type="Gene3D" id="1.10.260.40">
    <property type="entry name" value="lambda repressor-like DNA-binding domains"/>
    <property type="match status" value="1"/>
</dbReference>
<evidence type="ECO:0000313" key="3">
    <source>
        <dbReference type="Proteomes" id="UP000033536"/>
    </source>
</evidence>
<accession>A0ABR5EC32</accession>
<dbReference type="Pfam" id="PF13443">
    <property type="entry name" value="HTH_26"/>
    <property type="match status" value="1"/>
</dbReference>
<evidence type="ECO:0000259" key="1">
    <source>
        <dbReference type="PROSITE" id="PS50943"/>
    </source>
</evidence>
<name>A0ABR5EC32_LISSE</name>
<organism evidence="2 3">
    <name type="scientific">Listeria seeligeri</name>
    <dbReference type="NCBI Taxonomy" id="1640"/>
    <lineage>
        <taxon>Bacteria</taxon>
        <taxon>Bacillati</taxon>
        <taxon>Bacillota</taxon>
        <taxon>Bacilli</taxon>
        <taxon>Bacillales</taxon>
        <taxon>Listeriaceae</taxon>
        <taxon>Listeria</taxon>
    </lineage>
</organism>
<dbReference type="SMART" id="SM00530">
    <property type="entry name" value="HTH_XRE"/>
    <property type="match status" value="1"/>
</dbReference>
<feature type="domain" description="HTH cro/C1-type" evidence="1">
    <location>
        <begin position="15"/>
        <end position="71"/>
    </location>
</feature>
<gene>
    <name evidence="2" type="ORF">UQ68_01755</name>
</gene>
<dbReference type="CDD" id="cd00093">
    <property type="entry name" value="HTH_XRE"/>
    <property type="match status" value="1"/>
</dbReference>
<evidence type="ECO:0000313" key="2">
    <source>
        <dbReference type="EMBL" id="KKD50582.1"/>
    </source>
</evidence>
<dbReference type="InterPro" id="IPR010982">
    <property type="entry name" value="Lambda_DNA-bd_dom_sf"/>
</dbReference>
<protein>
    <submittedName>
        <fullName evidence="2">Transcriptional regulator</fullName>
    </submittedName>
</protein>
<dbReference type="RefSeq" id="WP_003745075.1">
    <property type="nucleotide sequence ID" value="NZ_JABXNP010000020.1"/>
</dbReference>
<dbReference type="InterPro" id="IPR001387">
    <property type="entry name" value="Cro/C1-type_HTH"/>
</dbReference>
<reference evidence="2 3" key="1">
    <citation type="submission" date="2015-02" db="EMBL/GenBank/DDBJ databases">
        <title>Sequencing of Listeria spp. dairy environmental strains.</title>
        <authorList>
            <person name="Muhterem-Uyar M."/>
            <person name="Wagner M."/>
            <person name="Schmitz-Esser S."/>
            <person name="Stessl B."/>
        </authorList>
    </citation>
    <scope>NUCLEOTIDE SEQUENCE [LARGE SCALE GENOMIC DNA]</scope>
    <source>
        <strain evidence="2 3">7KSM</strain>
    </source>
</reference>
<dbReference type="EMBL" id="JYOM01000001">
    <property type="protein sequence ID" value="KKD50582.1"/>
    <property type="molecule type" value="Genomic_DNA"/>
</dbReference>
<dbReference type="PROSITE" id="PS50943">
    <property type="entry name" value="HTH_CROC1"/>
    <property type="match status" value="1"/>
</dbReference>
<comment type="caution">
    <text evidence="2">The sequence shown here is derived from an EMBL/GenBank/DDBJ whole genome shotgun (WGS) entry which is preliminary data.</text>
</comment>
<proteinExistence type="predicted"/>
<dbReference type="SUPFAM" id="SSF47413">
    <property type="entry name" value="lambda repressor-like DNA-binding domains"/>
    <property type="match status" value="1"/>
</dbReference>
<sequence>MINLERKEKKLVINIREICEENNISMSELARLSDIEPSKISALANGKRQRLQVAHIERICETLNIYDANKLFTILDVDNTIK</sequence>
<dbReference type="Proteomes" id="UP000033536">
    <property type="component" value="Unassembled WGS sequence"/>
</dbReference>
<keyword evidence="3" id="KW-1185">Reference proteome</keyword>